<feature type="non-terminal residue" evidence="1">
    <location>
        <position position="1"/>
    </location>
</feature>
<comment type="caution">
    <text evidence="1">The sequence shown here is derived from an EMBL/GenBank/DDBJ whole genome shotgun (WGS) entry which is preliminary data.</text>
</comment>
<dbReference type="EMBL" id="LAZR01049633">
    <property type="protein sequence ID" value="KKK89184.1"/>
    <property type="molecule type" value="Genomic_DNA"/>
</dbReference>
<reference evidence="1" key="1">
    <citation type="journal article" date="2015" name="Nature">
        <title>Complex archaea that bridge the gap between prokaryotes and eukaryotes.</title>
        <authorList>
            <person name="Spang A."/>
            <person name="Saw J.H."/>
            <person name="Jorgensen S.L."/>
            <person name="Zaremba-Niedzwiedzka K."/>
            <person name="Martijn J."/>
            <person name="Lind A.E."/>
            <person name="van Eijk R."/>
            <person name="Schleper C."/>
            <person name="Guy L."/>
            <person name="Ettema T.J."/>
        </authorList>
    </citation>
    <scope>NUCLEOTIDE SEQUENCE</scope>
</reference>
<protein>
    <submittedName>
        <fullName evidence="1">Uncharacterized protein</fullName>
    </submittedName>
</protein>
<gene>
    <name evidence="1" type="ORF">LCGC14_2735660</name>
</gene>
<dbReference type="AlphaFoldDB" id="A0A0F9BEV0"/>
<sequence length="192" mass="22567">IICTDQTDTNNEYFKEIVLSDYVTAVLSEDNRSLKRFVDGIDKKIIRLDDNFKPEKRNSDYLDLPEEKFTEEHFYYLQDGYAGFSDYTPLKDIEVVDTKQGIWKGNRVVEPGTNPDVMTVIYFYRRKHRQGPRMEPTEIEAMWPEMYIKDCSIMGYEFWLIPKIKMLFGYDPPSSTIIKAPMQMKKPGPFVG</sequence>
<accession>A0A0F9BEV0</accession>
<evidence type="ECO:0000313" key="1">
    <source>
        <dbReference type="EMBL" id="KKK89184.1"/>
    </source>
</evidence>
<organism evidence="1">
    <name type="scientific">marine sediment metagenome</name>
    <dbReference type="NCBI Taxonomy" id="412755"/>
    <lineage>
        <taxon>unclassified sequences</taxon>
        <taxon>metagenomes</taxon>
        <taxon>ecological metagenomes</taxon>
    </lineage>
</organism>
<proteinExistence type="predicted"/>
<name>A0A0F9BEV0_9ZZZZ</name>